<sequence>MADIEKKQQLLVQEQKMWHQYAVDGMQGQASLTKLSNAYYYLSPALQYGIPPTTAYYYPNIPNYCLPVVVALNHCRWPMVKSSFITGYWSTRVDEDFEI</sequence>
<organism evidence="1 2">
    <name type="scientific">Vanilla planifolia</name>
    <name type="common">Vanilla</name>
    <dbReference type="NCBI Taxonomy" id="51239"/>
    <lineage>
        <taxon>Eukaryota</taxon>
        <taxon>Viridiplantae</taxon>
        <taxon>Streptophyta</taxon>
        <taxon>Embryophyta</taxon>
        <taxon>Tracheophyta</taxon>
        <taxon>Spermatophyta</taxon>
        <taxon>Magnoliopsida</taxon>
        <taxon>Liliopsida</taxon>
        <taxon>Asparagales</taxon>
        <taxon>Orchidaceae</taxon>
        <taxon>Vanilloideae</taxon>
        <taxon>Vanilleae</taxon>
        <taxon>Vanilla</taxon>
    </lineage>
</organism>
<dbReference type="EMBL" id="JADCNL010000002">
    <property type="protein sequence ID" value="KAG0493021.1"/>
    <property type="molecule type" value="Genomic_DNA"/>
</dbReference>
<reference evidence="1 2" key="1">
    <citation type="journal article" date="2020" name="Nat. Food">
        <title>A phased Vanilla planifolia genome enables genetic improvement of flavour and production.</title>
        <authorList>
            <person name="Hasing T."/>
            <person name="Tang H."/>
            <person name="Brym M."/>
            <person name="Khazi F."/>
            <person name="Huang T."/>
            <person name="Chambers A.H."/>
        </authorList>
    </citation>
    <scope>NUCLEOTIDE SEQUENCE [LARGE SCALE GENOMIC DNA]</scope>
    <source>
        <tissue evidence="1">Leaf</tissue>
    </source>
</reference>
<gene>
    <name evidence="1" type="ORF">HPP92_006419</name>
</gene>
<protein>
    <submittedName>
        <fullName evidence="1">Uncharacterized protein</fullName>
    </submittedName>
</protein>
<comment type="caution">
    <text evidence="1">The sequence shown here is derived from an EMBL/GenBank/DDBJ whole genome shotgun (WGS) entry which is preliminary data.</text>
</comment>
<dbReference type="AlphaFoldDB" id="A0A835RQL8"/>
<evidence type="ECO:0000313" key="2">
    <source>
        <dbReference type="Proteomes" id="UP000636800"/>
    </source>
</evidence>
<dbReference type="OrthoDB" id="411524at2759"/>
<name>A0A835RQL8_VANPL</name>
<accession>A0A835RQL8</accession>
<keyword evidence="2" id="KW-1185">Reference proteome</keyword>
<dbReference type="Proteomes" id="UP000636800">
    <property type="component" value="Chromosome 2"/>
</dbReference>
<evidence type="ECO:0000313" key="1">
    <source>
        <dbReference type="EMBL" id="KAG0493021.1"/>
    </source>
</evidence>
<proteinExistence type="predicted"/>